<dbReference type="SMR" id="A0A3S7WR06"/>
<feature type="compositionally biased region" description="Basic and acidic residues" evidence="1">
    <location>
        <begin position="118"/>
        <end position="127"/>
    </location>
</feature>
<reference evidence="2 6" key="1">
    <citation type="journal article" date="2018" name="Sci. Rep.">
        <title>A complete Leishmania donovani reference genome identifies novel genetic variations associated with virulence.</title>
        <authorList>
            <person name="Lypaczewski P."/>
            <person name="Hoshizaki J."/>
            <person name="Zhang W.-W."/>
            <person name="McCall L.-I."/>
            <person name="Torcivia-Rodriguez J."/>
            <person name="Simonyan V."/>
            <person name="Kaur A."/>
            <person name="Dewar K."/>
            <person name="Matlashewski G."/>
        </authorList>
    </citation>
    <scope>NUCLEOTIDE SEQUENCE [LARGE SCALE GENOMIC DNA]</scope>
    <source>
        <strain evidence="2 6">LdCL</strain>
    </source>
</reference>
<evidence type="ECO:0000313" key="6">
    <source>
        <dbReference type="Proteomes" id="UP000274082"/>
    </source>
</evidence>
<reference evidence="4" key="3">
    <citation type="submission" date="2019-02" db="EMBL/GenBank/DDBJ databases">
        <title>FDA dAtabase for Regulatory Grade micrObial Sequences (FDA-ARGOS): Supporting development and validation of Infectious Disease Dx tests.</title>
        <authorList>
            <person name="Duncan R."/>
            <person name="Fisher C."/>
            <person name="Tallon L.J."/>
            <person name="Sadzewicz L."/>
            <person name="Sengamalay N."/>
            <person name="Ott S."/>
            <person name="Godinez A."/>
            <person name="Nagaraj S."/>
            <person name="Nadendla S."/>
            <person name="Sichtig H."/>
        </authorList>
    </citation>
    <scope>NUCLEOTIDE SEQUENCE</scope>
    <source>
        <strain evidence="5">FDAARGOS_360</strain>
        <strain evidence="4">FDAARGOS_361</strain>
    </source>
</reference>
<reference evidence="3" key="5">
    <citation type="submission" date="2020-06" db="EMBL/GenBank/DDBJ databases">
        <authorList>
            <person name="Camacho E."/>
            <person name="Gonzalez-de la Fuente S."/>
            <person name="Rastrojo A."/>
            <person name="Peiro-Pastor R."/>
            <person name="Solana JC."/>
            <person name="Tabera L."/>
            <person name="Gamarro F."/>
            <person name="Carrasco-Ramiro F."/>
            <person name="Requena JM."/>
            <person name="Aguado B."/>
        </authorList>
    </citation>
    <scope>NUCLEOTIDE SEQUENCE</scope>
</reference>
<dbReference type="VEuPathDB" id="TriTrypDB:LDHU3_10.0330"/>
<sequence length="127" mass="13608">MTIVHPVAGLLAFPPLTVFTLFNGNKGRLSTPASAAPAPLTTEEEDLCHEAAAERGDHSDSSGSAVIGEGPRAPIHSIRTGLRCTRTRPIQLRQPPSRRLEHGASRGNCQGHRLPVRMADEQHPQAP</sequence>
<evidence type="ECO:0000313" key="3">
    <source>
        <dbReference type="EMBL" id="CAC5427974.1"/>
    </source>
</evidence>
<dbReference type="Proteomes" id="UP000601710">
    <property type="component" value="Chromosome 10"/>
</dbReference>
<keyword evidence="6" id="KW-1185">Reference proteome</keyword>
<dbReference type="Proteomes" id="UP000318821">
    <property type="component" value="Unassembled WGS sequence"/>
</dbReference>
<organism evidence="2 6">
    <name type="scientific">Leishmania donovani</name>
    <dbReference type="NCBI Taxonomy" id="5661"/>
    <lineage>
        <taxon>Eukaryota</taxon>
        <taxon>Discoba</taxon>
        <taxon>Euglenozoa</taxon>
        <taxon>Kinetoplastea</taxon>
        <taxon>Metakinetoplastina</taxon>
        <taxon>Trypanosomatida</taxon>
        <taxon>Trypanosomatidae</taxon>
        <taxon>Leishmaniinae</taxon>
        <taxon>Leishmania</taxon>
    </lineage>
</organism>
<dbReference type="EMBL" id="LR812630">
    <property type="protein sequence ID" value="CAC5427974.1"/>
    <property type="molecule type" value="Genomic_DNA"/>
</dbReference>
<evidence type="ECO:0000313" key="7">
    <source>
        <dbReference type="Proteomes" id="UP000318447"/>
    </source>
</evidence>
<accession>A0A3S7WR06</accession>
<evidence type="ECO:0000256" key="1">
    <source>
        <dbReference type="SAM" id="MobiDB-lite"/>
    </source>
</evidence>
<dbReference type="AlphaFoldDB" id="A0A3S7WR06"/>
<feature type="compositionally biased region" description="Low complexity" evidence="1">
    <location>
        <begin position="29"/>
        <end position="41"/>
    </location>
</feature>
<dbReference type="EMBL" id="CP029509">
    <property type="protein sequence ID" value="AYU76627.1"/>
    <property type="molecule type" value="Genomic_DNA"/>
</dbReference>
<evidence type="ECO:0000313" key="8">
    <source>
        <dbReference type="Proteomes" id="UP000318821"/>
    </source>
</evidence>
<protein>
    <submittedName>
        <fullName evidence="3">Hypothetical_protein</fullName>
    </submittedName>
</protein>
<dbReference type="EMBL" id="RHLD01000045">
    <property type="protein sequence ID" value="TPP51579.1"/>
    <property type="molecule type" value="Genomic_DNA"/>
</dbReference>
<dbReference type="Proteomes" id="UP000274082">
    <property type="component" value="Chromosome 10"/>
</dbReference>
<evidence type="ECO:0000313" key="2">
    <source>
        <dbReference type="EMBL" id="AYU76627.1"/>
    </source>
</evidence>
<evidence type="ECO:0000313" key="4">
    <source>
        <dbReference type="EMBL" id="TPP46655.1"/>
    </source>
</evidence>
<reference evidence="8" key="2">
    <citation type="submission" date="2019-02" db="EMBL/GenBank/DDBJ databases">
        <title>FDA dAtabase for Regulatory Grade micrObial Sequences (FDA-ARGOS): Supporting development and validation of Infectious Disease Dx tests.</title>
        <authorList>
            <person name="Duncan R."/>
            <person name="Fisher C."/>
            <person name="Tallon L."/>
            <person name="Sadzewicz L."/>
            <person name="Sengamalay N."/>
            <person name="Ott S."/>
            <person name="Godinez A."/>
            <person name="Nagaraj S."/>
            <person name="Vavikolanu K."/>
            <person name="Vyas G."/>
            <person name="Nadendla S."/>
            <person name="Aluvathingal J."/>
            <person name="Sichtig H."/>
        </authorList>
    </citation>
    <scope>NUCLEOTIDE SEQUENCE [LARGE SCALE GENOMIC DNA]</scope>
    <source>
        <strain evidence="8">FDAARGOS_360</strain>
    </source>
</reference>
<dbReference type="EMBL" id="RHLC01000036">
    <property type="protein sequence ID" value="TPP46655.1"/>
    <property type="molecule type" value="Genomic_DNA"/>
</dbReference>
<name>A0A3S7WR06_LEIDO</name>
<evidence type="ECO:0000313" key="5">
    <source>
        <dbReference type="EMBL" id="TPP51579.1"/>
    </source>
</evidence>
<feature type="compositionally biased region" description="Basic and acidic residues" evidence="1">
    <location>
        <begin position="48"/>
        <end position="60"/>
    </location>
</feature>
<feature type="region of interest" description="Disordered" evidence="1">
    <location>
        <begin position="27"/>
        <end position="127"/>
    </location>
</feature>
<proteinExistence type="predicted"/>
<reference evidence="7" key="4">
    <citation type="submission" date="2019-02" db="EMBL/GenBank/DDBJ databases">
        <title>FDA dAtabase for Regulatory Grade micrObial Sequences (FDA-ARGOS): Supporting development and validation of Infectious Disease Dx tests.</title>
        <authorList>
            <person name="Duncan R."/>
            <person name="Fisher C."/>
            <person name="Tallon L."/>
            <person name="Sadzewicz L."/>
            <person name="Sengamalay N."/>
            <person name="Ott S."/>
            <person name="Godinez A."/>
            <person name="Nagaraj S."/>
            <person name="Vavikolanu K."/>
            <person name="Nadendla S."/>
            <person name="Aluvathingal J."/>
            <person name="Sichtig H."/>
        </authorList>
    </citation>
    <scope>NUCLEOTIDE SEQUENCE [LARGE SCALE GENOMIC DNA]</scope>
    <source>
        <strain evidence="7">FDAARGOS_361</strain>
    </source>
</reference>
<dbReference type="Proteomes" id="UP000318447">
    <property type="component" value="Unassembled WGS sequence"/>
</dbReference>
<dbReference type="VEuPathDB" id="TriTrypDB:LdCL_100007300"/>
<gene>
    <name evidence="5" type="ORF">CGC20_35990</name>
    <name evidence="4" type="ORF">CGC21_23810</name>
    <name evidence="2" type="ORF">LdCL_100007300</name>
    <name evidence="3" type="ORF">LDHU3_10.0330</name>
</gene>